<name>A0ACB9YQ02_9PEZI</name>
<comment type="caution">
    <text evidence="1">The sequence shown here is derived from an EMBL/GenBank/DDBJ whole genome shotgun (WGS) entry which is preliminary data.</text>
</comment>
<evidence type="ECO:0000313" key="2">
    <source>
        <dbReference type="Proteomes" id="UP001497700"/>
    </source>
</evidence>
<evidence type="ECO:0000313" key="1">
    <source>
        <dbReference type="EMBL" id="KAI4861472.1"/>
    </source>
</evidence>
<proteinExistence type="predicted"/>
<reference evidence="1 2" key="1">
    <citation type="journal article" date="2022" name="New Phytol.">
        <title>Ecological generalism drives hyperdiversity of secondary metabolite gene clusters in xylarialean endophytes.</title>
        <authorList>
            <person name="Franco M.E.E."/>
            <person name="Wisecaver J.H."/>
            <person name="Arnold A.E."/>
            <person name="Ju Y.M."/>
            <person name="Slot J.C."/>
            <person name="Ahrendt S."/>
            <person name="Moore L.P."/>
            <person name="Eastman K.E."/>
            <person name="Scott K."/>
            <person name="Konkel Z."/>
            <person name="Mondo S.J."/>
            <person name="Kuo A."/>
            <person name="Hayes R.D."/>
            <person name="Haridas S."/>
            <person name="Andreopoulos B."/>
            <person name="Riley R."/>
            <person name="LaButti K."/>
            <person name="Pangilinan J."/>
            <person name="Lipzen A."/>
            <person name="Amirebrahimi M."/>
            <person name="Yan J."/>
            <person name="Adam C."/>
            <person name="Keymanesh K."/>
            <person name="Ng V."/>
            <person name="Louie K."/>
            <person name="Northen T."/>
            <person name="Drula E."/>
            <person name="Henrissat B."/>
            <person name="Hsieh H.M."/>
            <person name="Youens-Clark K."/>
            <person name="Lutzoni F."/>
            <person name="Miadlikowska J."/>
            <person name="Eastwood D.C."/>
            <person name="Hamelin R.C."/>
            <person name="Grigoriev I.V."/>
            <person name="U'Ren J.M."/>
        </authorList>
    </citation>
    <scope>NUCLEOTIDE SEQUENCE [LARGE SCALE GENOMIC DNA]</scope>
    <source>
        <strain evidence="1 2">CBS 119005</strain>
    </source>
</reference>
<gene>
    <name evidence="1" type="ORF">F4820DRAFT_65929</name>
</gene>
<accession>A0ACB9YQ02</accession>
<sequence length="201" mass="22464">MPLFSPYHRFYFSQGFSVLPPPPAPYDPSSGNLMLQFTPGSLLNQSEQGTAPDSATISVGPQTSSACFPFNLYSFSVGCDSRDKPCVFNFTGLRFDERSQQETEVVWETAEVEACPKSSHCKLVPVELVDFEKLTSFQVTLNVNDKPRMWWADDLSLGWSDNQCEKAVCRSKVRDSVSKREDVPGGRKVISRALDFALFRG</sequence>
<dbReference type="Proteomes" id="UP001497700">
    <property type="component" value="Unassembled WGS sequence"/>
</dbReference>
<organism evidence="1 2">
    <name type="scientific">Hypoxylon rubiginosum</name>
    <dbReference type="NCBI Taxonomy" id="110542"/>
    <lineage>
        <taxon>Eukaryota</taxon>
        <taxon>Fungi</taxon>
        <taxon>Dikarya</taxon>
        <taxon>Ascomycota</taxon>
        <taxon>Pezizomycotina</taxon>
        <taxon>Sordariomycetes</taxon>
        <taxon>Xylariomycetidae</taxon>
        <taxon>Xylariales</taxon>
        <taxon>Hypoxylaceae</taxon>
        <taxon>Hypoxylon</taxon>
    </lineage>
</organism>
<dbReference type="EMBL" id="MU393551">
    <property type="protein sequence ID" value="KAI4861472.1"/>
    <property type="molecule type" value="Genomic_DNA"/>
</dbReference>
<keyword evidence="2" id="KW-1185">Reference proteome</keyword>
<protein>
    <submittedName>
        <fullName evidence="1">Uncharacterized protein</fullName>
    </submittedName>
</protein>